<sequence>MSNHREGVNPLRPYYIPPTIGPPSDAVPKSSPSPNPFSQGGHHATASGRYATKARDVFADLEYKDYLGDASPSVVQNVKDLIEELMWKYTSVLMAQPFEVAKTILQVRDQDENAALSSPSELEAVRKRTSTYGSTIYDFQESDSEGEEPAYFTSTAPSTPTPSHPRRPNGRRTPSPAKKPAIPEQYLALRRPDSVLEVIGHLWGKEGAWGVWKGSNASFLYTVLQSLLENWSRSFLSAIFNVPDIGVKEDIDRLIDIASPYPWASLFVAATAAVATGVLLSPLDLVRTRFIVTPSMKGQRRTIATLRALPSYVCSSMLLVPTVLNSLIHPLLTLSTPLVLRTRFMIDSHVSPMTFSVAKFFASSAAILVKLPIETVLRRGQVALLSSREYMQALGGPEQQLTTIVPPGRYDGAFGTMYHIVTEEGSRQVPTTKPTVAKKTRGRPRAVAPTVYKKGQGLDGLWRGWKVSWWGLVGLWTASVVGHGGEGEF</sequence>
<dbReference type="AlphaFoldDB" id="A0A9P8W9H6"/>
<evidence type="ECO:0000256" key="1">
    <source>
        <dbReference type="ARBA" id="ARBA00004325"/>
    </source>
</evidence>
<evidence type="ECO:0000313" key="10">
    <source>
        <dbReference type="Proteomes" id="UP000777438"/>
    </source>
</evidence>
<evidence type="ECO:0000256" key="5">
    <source>
        <dbReference type="ARBA" id="ARBA00022989"/>
    </source>
</evidence>
<feature type="region of interest" description="Disordered" evidence="7">
    <location>
        <begin position="139"/>
        <end position="183"/>
    </location>
</feature>
<dbReference type="Gene3D" id="1.50.40.10">
    <property type="entry name" value="Mitochondrial carrier domain"/>
    <property type="match status" value="1"/>
</dbReference>
<evidence type="ECO:0000256" key="8">
    <source>
        <dbReference type="SAM" id="Phobius"/>
    </source>
</evidence>
<dbReference type="Proteomes" id="UP000777438">
    <property type="component" value="Unassembled WGS sequence"/>
</dbReference>
<feature type="transmembrane region" description="Helical" evidence="8">
    <location>
        <begin position="261"/>
        <end position="283"/>
    </location>
</feature>
<keyword evidence="4" id="KW-0496">Mitochondrion</keyword>
<evidence type="ECO:0000256" key="7">
    <source>
        <dbReference type="SAM" id="MobiDB-lite"/>
    </source>
</evidence>
<feature type="region of interest" description="Disordered" evidence="7">
    <location>
        <begin position="1"/>
        <end position="48"/>
    </location>
</feature>
<feature type="transmembrane region" description="Helical" evidence="8">
    <location>
        <begin position="304"/>
        <end position="328"/>
    </location>
</feature>
<dbReference type="InterPro" id="IPR023395">
    <property type="entry name" value="MCP_dom_sf"/>
</dbReference>
<evidence type="ECO:0000256" key="6">
    <source>
        <dbReference type="ARBA" id="ARBA00023136"/>
    </source>
</evidence>
<gene>
    <name evidence="9" type="ORF">B0T10DRAFT_269620</name>
</gene>
<proteinExistence type="predicted"/>
<comment type="subcellular location">
    <subcellularLocation>
        <location evidence="1">Mitochondrion membrane</location>
    </subcellularLocation>
</comment>
<evidence type="ECO:0000256" key="4">
    <source>
        <dbReference type="ARBA" id="ARBA00022792"/>
    </source>
</evidence>
<keyword evidence="3" id="KW-0677">Repeat</keyword>
<reference evidence="9 10" key="1">
    <citation type="journal article" date="2021" name="Nat. Commun.">
        <title>Genetic determinants of endophytism in the Arabidopsis root mycobiome.</title>
        <authorList>
            <person name="Mesny F."/>
            <person name="Miyauchi S."/>
            <person name="Thiergart T."/>
            <person name="Pickel B."/>
            <person name="Atanasova L."/>
            <person name="Karlsson M."/>
            <person name="Huettel B."/>
            <person name="Barry K.W."/>
            <person name="Haridas S."/>
            <person name="Chen C."/>
            <person name="Bauer D."/>
            <person name="Andreopoulos W."/>
            <person name="Pangilinan J."/>
            <person name="LaButti K."/>
            <person name="Riley R."/>
            <person name="Lipzen A."/>
            <person name="Clum A."/>
            <person name="Drula E."/>
            <person name="Henrissat B."/>
            <person name="Kohler A."/>
            <person name="Grigoriev I.V."/>
            <person name="Martin F.M."/>
            <person name="Hacquard S."/>
        </authorList>
    </citation>
    <scope>NUCLEOTIDE SEQUENCE [LARGE SCALE GENOMIC DNA]</scope>
    <source>
        <strain evidence="9 10">MPI-CAGE-CH-0241</strain>
    </source>
</reference>
<dbReference type="EMBL" id="JAGPYM010000006">
    <property type="protein sequence ID" value="KAH6893288.1"/>
    <property type="molecule type" value="Genomic_DNA"/>
</dbReference>
<keyword evidence="2 8" id="KW-0812">Transmembrane</keyword>
<evidence type="ECO:0000256" key="3">
    <source>
        <dbReference type="ARBA" id="ARBA00022737"/>
    </source>
</evidence>
<dbReference type="OrthoDB" id="77989at2759"/>
<keyword evidence="6 8" id="KW-0472">Membrane</keyword>
<protein>
    <submittedName>
        <fullName evidence="9">Mitochondrial carrier domain-containing protein</fullName>
    </submittedName>
</protein>
<name>A0A9P8W9H6_9HYPO</name>
<dbReference type="PANTHER" id="PTHR24089">
    <property type="entry name" value="SOLUTE CARRIER FAMILY 25"/>
    <property type="match status" value="1"/>
</dbReference>
<keyword evidence="10" id="KW-1185">Reference proteome</keyword>
<accession>A0A9P8W9H6</accession>
<keyword evidence="5 8" id="KW-1133">Transmembrane helix</keyword>
<organism evidence="9 10">
    <name type="scientific">Thelonectria olida</name>
    <dbReference type="NCBI Taxonomy" id="1576542"/>
    <lineage>
        <taxon>Eukaryota</taxon>
        <taxon>Fungi</taxon>
        <taxon>Dikarya</taxon>
        <taxon>Ascomycota</taxon>
        <taxon>Pezizomycotina</taxon>
        <taxon>Sordariomycetes</taxon>
        <taxon>Hypocreomycetidae</taxon>
        <taxon>Hypocreales</taxon>
        <taxon>Nectriaceae</taxon>
        <taxon>Thelonectria</taxon>
    </lineage>
</organism>
<evidence type="ECO:0000313" key="9">
    <source>
        <dbReference type="EMBL" id="KAH6893288.1"/>
    </source>
</evidence>
<dbReference type="GO" id="GO:0031966">
    <property type="term" value="C:mitochondrial membrane"/>
    <property type="evidence" value="ECO:0007669"/>
    <property type="project" value="UniProtKB-SubCell"/>
</dbReference>
<dbReference type="SUPFAM" id="SSF103506">
    <property type="entry name" value="Mitochondrial carrier"/>
    <property type="match status" value="1"/>
</dbReference>
<evidence type="ECO:0000256" key="2">
    <source>
        <dbReference type="ARBA" id="ARBA00022692"/>
    </source>
</evidence>
<keyword evidence="4" id="KW-0999">Mitochondrion inner membrane</keyword>
<comment type="caution">
    <text evidence="9">The sequence shown here is derived from an EMBL/GenBank/DDBJ whole genome shotgun (WGS) entry which is preliminary data.</text>
</comment>